<dbReference type="Gene3D" id="3.40.30.10">
    <property type="entry name" value="Glutaredoxin"/>
    <property type="match status" value="1"/>
</dbReference>
<dbReference type="AlphaFoldDB" id="A0AAE3J1A8"/>
<comment type="catalytic activity">
    <reaction evidence="7">
        <text>[glutaredoxin]-dithiol + arsenate + glutathione + H(+) = glutathionyl-S-S-[glutaredoxin] + arsenite + H2O</text>
        <dbReference type="Rhea" id="RHEA:22016"/>
        <dbReference type="Rhea" id="RHEA-COMP:10729"/>
        <dbReference type="Rhea" id="RHEA-COMP:17668"/>
        <dbReference type="ChEBI" id="CHEBI:15377"/>
        <dbReference type="ChEBI" id="CHEBI:15378"/>
        <dbReference type="ChEBI" id="CHEBI:29242"/>
        <dbReference type="ChEBI" id="CHEBI:29950"/>
        <dbReference type="ChEBI" id="CHEBI:48597"/>
        <dbReference type="ChEBI" id="CHEBI:57925"/>
        <dbReference type="ChEBI" id="CHEBI:146199"/>
        <dbReference type="EC" id="1.20.4.1"/>
    </reaction>
</comment>
<dbReference type="InterPro" id="IPR006659">
    <property type="entry name" value="Arsenate_reductase"/>
</dbReference>
<dbReference type="SUPFAM" id="SSF52833">
    <property type="entry name" value="Thioredoxin-like"/>
    <property type="match status" value="1"/>
</dbReference>
<proteinExistence type="inferred from homology"/>
<dbReference type="PROSITE" id="PS51353">
    <property type="entry name" value="ARSC"/>
    <property type="match status" value="1"/>
</dbReference>
<sequence length="135" mass="14814">MATKIYHNPACSTSRNALKLLQEAGEEPEVILYLKVGWTRSQLEALFEAAGITARDAMRTRGTPAEELGLLAEDVSEGAILDAMIEHPKMVERPFVTTDNGTVLCRPFERIAEVLGPTAPREFTKENGSMIALAR</sequence>
<protein>
    <recommendedName>
        <fullName evidence="5 7">Arsenate reductase</fullName>
        <ecNumber evidence="4 7">1.20.4.1</ecNumber>
    </recommendedName>
</protein>
<keyword evidence="2" id="KW-0059">Arsenical resistance</keyword>
<dbReference type="GO" id="GO:0008794">
    <property type="term" value="F:arsenate reductase (glutaredoxin) activity"/>
    <property type="evidence" value="ECO:0007669"/>
    <property type="project" value="UniProtKB-UniRule"/>
</dbReference>
<keyword evidence="9" id="KW-1185">Reference proteome</keyword>
<evidence type="ECO:0000256" key="3">
    <source>
        <dbReference type="ARBA" id="ARBA00023002"/>
    </source>
</evidence>
<dbReference type="InterPro" id="IPR006660">
    <property type="entry name" value="Arsenate_reductase-like"/>
</dbReference>
<dbReference type="GO" id="GO:0046685">
    <property type="term" value="P:response to arsenic-containing substance"/>
    <property type="evidence" value="ECO:0007669"/>
    <property type="project" value="UniProtKB-KW"/>
</dbReference>
<dbReference type="Pfam" id="PF03960">
    <property type="entry name" value="ArsC"/>
    <property type="match status" value="1"/>
</dbReference>
<keyword evidence="3 7" id="KW-0560">Oxidoreductase</keyword>
<dbReference type="NCBIfam" id="TIGR00014">
    <property type="entry name" value="arsC"/>
    <property type="match status" value="1"/>
</dbReference>
<reference evidence="8" key="1">
    <citation type="submission" date="2022-10" db="EMBL/GenBank/DDBJ databases">
        <authorList>
            <person name="Yue Y."/>
        </authorList>
    </citation>
    <scope>NUCLEOTIDE SEQUENCE</scope>
    <source>
        <strain evidence="8">Z654</strain>
    </source>
</reference>
<dbReference type="CDD" id="cd03034">
    <property type="entry name" value="ArsC_ArsC"/>
    <property type="match status" value="1"/>
</dbReference>
<evidence type="ECO:0000256" key="7">
    <source>
        <dbReference type="RuleBase" id="RU362029"/>
    </source>
</evidence>
<comment type="similarity">
    <text evidence="1 6 7">Belongs to the ArsC family.</text>
</comment>
<dbReference type="EC" id="1.20.4.1" evidence="4 7"/>
<organism evidence="8 9">
    <name type="scientific">Halocynthiibacter halioticoli</name>
    <dbReference type="NCBI Taxonomy" id="2986804"/>
    <lineage>
        <taxon>Bacteria</taxon>
        <taxon>Pseudomonadati</taxon>
        <taxon>Pseudomonadota</taxon>
        <taxon>Alphaproteobacteria</taxon>
        <taxon>Rhodobacterales</taxon>
        <taxon>Paracoccaceae</taxon>
        <taxon>Halocynthiibacter</taxon>
    </lineage>
</organism>
<dbReference type="RefSeq" id="WP_263952258.1">
    <property type="nucleotide sequence ID" value="NZ_JAOYFC010000001.1"/>
</dbReference>
<accession>A0AAE3J1A8</accession>
<evidence type="ECO:0000256" key="6">
    <source>
        <dbReference type="PROSITE-ProRule" id="PRU01282"/>
    </source>
</evidence>
<dbReference type="Proteomes" id="UP001208041">
    <property type="component" value="Unassembled WGS sequence"/>
</dbReference>
<name>A0AAE3J1A8_9RHOB</name>
<evidence type="ECO:0000256" key="2">
    <source>
        <dbReference type="ARBA" id="ARBA00022849"/>
    </source>
</evidence>
<evidence type="ECO:0000256" key="4">
    <source>
        <dbReference type="ARBA" id="ARBA00038969"/>
    </source>
</evidence>
<gene>
    <name evidence="8" type="primary">arsC</name>
    <name evidence="8" type="ORF">OH136_02490</name>
</gene>
<dbReference type="PANTHER" id="PTHR30041:SF5">
    <property type="entry name" value="ARSENATE REDUCTASE-RELATED"/>
    <property type="match status" value="1"/>
</dbReference>
<dbReference type="PANTHER" id="PTHR30041">
    <property type="entry name" value="ARSENATE REDUCTASE"/>
    <property type="match status" value="1"/>
</dbReference>
<dbReference type="EMBL" id="JAOYFC010000001">
    <property type="protein sequence ID" value="MCV6823412.1"/>
    <property type="molecule type" value="Genomic_DNA"/>
</dbReference>
<comment type="caution">
    <text evidence="8">The sequence shown here is derived from an EMBL/GenBank/DDBJ whole genome shotgun (WGS) entry which is preliminary data.</text>
</comment>
<evidence type="ECO:0000313" key="9">
    <source>
        <dbReference type="Proteomes" id="UP001208041"/>
    </source>
</evidence>
<evidence type="ECO:0000256" key="1">
    <source>
        <dbReference type="ARBA" id="ARBA00007198"/>
    </source>
</evidence>
<evidence type="ECO:0000256" key="5">
    <source>
        <dbReference type="ARBA" id="ARBA00039879"/>
    </source>
</evidence>
<evidence type="ECO:0000313" key="8">
    <source>
        <dbReference type="EMBL" id="MCV6823412.1"/>
    </source>
</evidence>
<dbReference type="InterPro" id="IPR036249">
    <property type="entry name" value="Thioredoxin-like_sf"/>
</dbReference>